<dbReference type="SMART" id="SM00382">
    <property type="entry name" value="AAA"/>
    <property type="match status" value="1"/>
</dbReference>
<keyword evidence="2" id="KW-0813">Transport</keyword>
<sequence>MLEVRNVSKVYEGKVNYRALSDLNFTVKKGEFVGVMGPSGSGKTTLLNVISTIDKPSAGEVYIDGKPAFGLNKRQLALFRRRELGFVFQDFNLLSTLTVKENIIFPLTLENISVAEQDGRVNRIADKLGISHILNKRTYEISGGQSQRTAIARALVHDPKLILADEPTGNLDSKAAKDVLETLQKLNKDDGATMMMVTHDAQAASYCDRIIFIKDGMLYRELQRMDSRKEFFEDIMNVLTSLGGASDELSSVRL</sequence>
<dbReference type="EMBL" id="CP027059">
    <property type="protein sequence ID" value="UQZ82510.1"/>
    <property type="molecule type" value="Genomic_DNA"/>
</dbReference>
<dbReference type="InterPro" id="IPR027417">
    <property type="entry name" value="P-loop_NTPase"/>
</dbReference>
<protein>
    <submittedName>
        <fullName evidence="6">ABC transporter ATP-binding protein YxdL</fullName>
    </submittedName>
</protein>
<evidence type="ECO:0000256" key="4">
    <source>
        <dbReference type="ARBA" id="ARBA00022840"/>
    </source>
</evidence>
<organism evidence="6 7">
    <name type="scientific">Paenibacillus konkukensis</name>
    <dbReference type="NCBI Taxonomy" id="2020716"/>
    <lineage>
        <taxon>Bacteria</taxon>
        <taxon>Bacillati</taxon>
        <taxon>Bacillota</taxon>
        <taxon>Bacilli</taxon>
        <taxon>Bacillales</taxon>
        <taxon>Paenibacillaceae</taxon>
        <taxon>Paenibacillus</taxon>
    </lineage>
</organism>
<proteinExistence type="inferred from homology"/>
<name>A0ABY4RKX4_9BACL</name>
<dbReference type="InterPro" id="IPR003593">
    <property type="entry name" value="AAA+_ATPase"/>
</dbReference>
<evidence type="ECO:0000256" key="2">
    <source>
        <dbReference type="ARBA" id="ARBA00022448"/>
    </source>
</evidence>
<reference evidence="6" key="1">
    <citation type="submission" date="2018-02" db="EMBL/GenBank/DDBJ databases">
        <authorList>
            <person name="Kim S.-K."/>
            <person name="Jung H.-I."/>
            <person name="Lee S.-W."/>
        </authorList>
    </citation>
    <scope>NUCLEOTIDE SEQUENCE</scope>
    <source>
        <strain evidence="6">SK3146</strain>
    </source>
</reference>
<reference evidence="6" key="2">
    <citation type="journal article" date="2021" name="J Anim Sci Technol">
        <title>Complete genome sequence of Paenibacillus konkukensis sp. nov. SK3146 as a potential probiotic strain.</title>
        <authorList>
            <person name="Jung H.I."/>
            <person name="Park S."/>
            <person name="Niu K.M."/>
            <person name="Lee S.W."/>
            <person name="Kothari D."/>
            <person name="Yi K.J."/>
            <person name="Kim S.K."/>
        </authorList>
    </citation>
    <scope>NUCLEOTIDE SEQUENCE</scope>
    <source>
        <strain evidence="6">SK3146</strain>
    </source>
</reference>
<evidence type="ECO:0000256" key="1">
    <source>
        <dbReference type="ARBA" id="ARBA00005417"/>
    </source>
</evidence>
<keyword evidence="3" id="KW-0547">Nucleotide-binding</keyword>
<feature type="domain" description="ABC transporter" evidence="5">
    <location>
        <begin position="2"/>
        <end position="240"/>
    </location>
</feature>
<dbReference type="InterPro" id="IPR003439">
    <property type="entry name" value="ABC_transporter-like_ATP-bd"/>
</dbReference>
<evidence type="ECO:0000313" key="7">
    <source>
        <dbReference type="Proteomes" id="UP001057134"/>
    </source>
</evidence>
<evidence type="ECO:0000256" key="3">
    <source>
        <dbReference type="ARBA" id="ARBA00022741"/>
    </source>
</evidence>
<evidence type="ECO:0000313" key="6">
    <source>
        <dbReference type="EMBL" id="UQZ82510.1"/>
    </source>
</evidence>
<keyword evidence="4 6" id="KW-0067">ATP-binding</keyword>
<dbReference type="CDD" id="cd03255">
    <property type="entry name" value="ABC_MJ0796_LolCDE_FtsE"/>
    <property type="match status" value="1"/>
</dbReference>
<dbReference type="RefSeq" id="WP_249866228.1">
    <property type="nucleotide sequence ID" value="NZ_CP027059.1"/>
</dbReference>
<dbReference type="SUPFAM" id="SSF52540">
    <property type="entry name" value="P-loop containing nucleoside triphosphate hydrolases"/>
    <property type="match status" value="1"/>
</dbReference>
<gene>
    <name evidence="6" type="primary">yxdL_1</name>
    <name evidence="6" type="ORF">SK3146_01667</name>
</gene>
<accession>A0ABY4RKX4</accession>
<dbReference type="PANTHER" id="PTHR42798">
    <property type="entry name" value="LIPOPROTEIN-RELEASING SYSTEM ATP-BINDING PROTEIN LOLD"/>
    <property type="match status" value="1"/>
</dbReference>
<dbReference type="Pfam" id="PF00005">
    <property type="entry name" value="ABC_tran"/>
    <property type="match status" value="1"/>
</dbReference>
<keyword evidence="7" id="KW-1185">Reference proteome</keyword>
<dbReference type="PANTHER" id="PTHR42798:SF7">
    <property type="entry name" value="ALPHA-D-RIBOSE 1-METHYLPHOSPHONATE 5-TRIPHOSPHATE SYNTHASE SUBUNIT PHNL"/>
    <property type="match status" value="1"/>
</dbReference>
<comment type="similarity">
    <text evidence="1">Belongs to the ABC transporter superfamily.</text>
</comment>
<dbReference type="PROSITE" id="PS50893">
    <property type="entry name" value="ABC_TRANSPORTER_2"/>
    <property type="match status" value="1"/>
</dbReference>
<dbReference type="InterPro" id="IPR017911">
    <property type="entry name" value="MacB-like_ATP-bd"/>
</dbReference>
<dbReference type="Gene3D" id="3.40.50.300">
    <property type="entry name" value="P-loop containing nucleotide triphosphate hydrolases"/>
    <property type="match status" value="1"/>
</dbReference>
<dbReference type="GO" id="GO:0005524">
    <property type="term" value="F:ATP binding"/>
    <property type="evidence" value="ECO:0007669"/>
    <property type="project" value="UniProtKB-KW"/>
</dbReference>
<dbReference type="Proteomes" id="UP001057134">
    <property type="component" value="Chromosome"/>
</dbReference>
<evidence type="ECO:0000259" key="5">
    <source>
        <dbReference type="PROSITE" id="PS50893"/>
    </source>
</evidence>